<evidence type="ECO:0000313" key="10">
    <source>
        <dbReference type="Proteomes" id="UP000002772"/>
    </source>
</evidence>
<comment type="subcellular location">
    <subcellularLocation>
        <location evidence="6">Cytoplasm</location>
    </subcellularLocation>
</comment>
<dbReference type="InterPro" id="IPR000352">
    <property type="entry name" value="Pep_chain_release_fac_I"/>
</dbReference>
<comment type="similarity">
    <text evidence="2 6">Belongs to the prokaryotic/mitochondrial release factor family.</text>
</comment>
<dbReference type="STRING" id="688246.Premu_1091"/>
<evidence type="ECO:0000256" key="1">
    <source>
        <dbReference type="ARBA" id="ARBA00002986"/>
    </source>
</evidence>
<feature type="modified residue" description="N5-methylglutamine" evidence="6">
    <location>
        <position position="240"/>
    </location>
</feature>
<dbReference type="PANTHER" id="PTHR43804">
    <property type="entry name" value="LD18447P"/>
    <property type="match status" value="1"/>
</dbReference>
<dbReference type="AlphaFoldDB" id="F8N8G4"/>
<dbReference type="GO" id="GO:0005737">
    <property type="term" value="C:cytoplasm"/>
    <property type="evidence" value="ECO:0007669"/>
    <property type="project" value="UniProtKB-SubCell"/>
</dbReference>
<name>F8N8G4_9BACT</name>
<dbReference type="Gene3D" id="3.30.70.1660">
    <property type="match status" value="2"/>
</dbReference>
<dbReference type="OrthoDB" id="9806673at2"/>
<gene>
    <name evidence="6" type="primary">prfA</name>
    <name evidence="9" type="ORF">Premu_1091</name>
</gene>
<dbReference type="Gene3D" id="3.30.160.20">
    <property type="match status" value="1"/>
</dbReference>
<dbReference type="NCBIfam" id="TIGR00019">
    <property type="entry name" value="prfA"/>
    <property type="match status" value="1"/>
</dbReference>
<dbReference type="Pfam" id="PF00472">
    <property type="entry name" value="RF-1"/>
    <property type="match status" value="1"/>
</dbReference>
<evidence type="ECO:0000256" key="6">
    <source>
        <dbReference type="HAMAP-Rule" id="MF_00093"/>
    </source>
</evidence>
<dbReference type="FunFam" id="3.30.70.1660:FF:000002">
    <property type="entry name" value="Peptide chain release factor 1"/>
    <property type="match status" value="1"/>
</dbReference>
<keyword evidence="4 6" id="KW-0963">Cytoplasm</keyword>
<evidence type="ECO:0000259" key="8">
    <source>
        <dbReference type="PROSITE" id="PS00745"/>
    </source>
</evidence>
<evidence type="ECO:0000313" key="9">
    <source>
        <dbReference type="EMBL" id="EGN56531.1"/>
    </source>
</evidence>
<proteinExistence type="inferred from homology"/>
<dbReference type="Gene3D" id="6.10.140.1950">
    <property type="match status" value="1"/>
</dbReference>
<dbReference type="SMART" id="SM00937">
    <property type="entry name" value="PCRF"/>
    <property type="match status" value="1"/>
</dbReference>
<evidence type="ECO:0000256" key="7">
    <source>
        <dbReference type="NCBIfam" id="TIGR00019"/>
    </source>
</evidence>
<dbReference type="EMBL" id="GL945017">
    <property type="protein sequence ID" value="EGN56531.1"/>
    <property type="molecule type" value="Genomic_DNA"/>
</dbReference>
<dbReference type="HAMAP" id="MF_00093">
    <property type="entry name" value="Rel_fac_1"/>
    <property type="match status" value="1"/>
</dbReference>
<protein>
    <recommendedName>
        <fullName evidence="6 7">Peptide chain release factor 1</fullName>
        <shortName evidence="6">RF-1</shortName>
    </recommendedName>
</protein>
<evidence type="ECO:0000256" key="4">
    <source>
        <dbReference type="ARBA" id="ARBA00022490"/>
    </source>
</evidence>
<dbReference type="InterPro" id="IPR005139">
    <property type="entry name" value="PCRF"/>
</dbReference>
<dbReference type="HOGENOM" id="CLU_036856_0_1_10"/>
<dbReference type="InterPro" id="IPR050057">
    <property type="entry name" value="Prokaryotic/Mito_RF"/>
</dbReference>
<dbReference type="PROSITE" id="PS00745">
    <property type="entry name" value="RF_PROK_I"/>
    <property type="match status" value="1"/>
</dbReference>
<keyword evidence="10" id="KW-1185">Reference proteome</keyword>
<evidence type="ECO:0000256" key="5">
    <source>
        <dbReference type="ARBA" id="ARBA00022917"/>
    </source>
</evidence>
<dbReference type="Proteomes" id="UP000002772">
    <property type="component" value="Unassembled WGS sequence"/>
</dbReference>
<keyword evidence="3 6" id="KW-0488">Methylation</keyword>
<reference evidence="10" key="1">
    <citation type="journal article" date="2011" name="Stand. Genomic Sci.">
        <title>Non-contiguous finished genome sequence of the opportunistic oral pathogen Prevotella multisaccharivorax type strain (PPPA20).</title>
        <authorList>
            <person name="Pati A."/>
            <person name="Gronow S."/>
            <person name="Lu M."/>
            <person name="Lapidus A."/>
            <person name="Nolan M."/>
            <person name="Lucas S."/>
            <person name="Hammon N."/>
            <person name="Deshpande S."/>
            <person name="Cheng J.F."/>
            <person name="Tapia R."/>
            <person name="Han C."/>
            <person name="Goodwin L."/>
            <person name="Pitluck S."/>
            <person name="Liolios K."/>
            <person name="Pagani I."/>
            <person name="Mavromatis K."/>
            <person name="Mikhailova N."/>
            <person name="Huntemann M."/>
            <person name="Chen A."/>
            <person name="Palaniappan K."/>
            <person name="Land M."/>
            <person name="Hauser L."/>
            <person name="Detter J.C."/>
            <person name="Brambilla E.M."/>
            <person name="Rohde M."/>
            <person name="Goker M."/>
            <person name="Woyke T."/>
            <person name="Bristow J."/>
            <person name="Eisen J.A."/>
            <person name="Markowitz V."/>
            <person name="Hugenholtz P."/>
            <person name="Kyrpides N.C."/>
            <person name="Klenk H.P."/>
            <person name="Ivanova N."/>
        </authorList>
    </citation>
    <scope>NUCLEOTIDE SEQUENCE [LARGE SCALE GENOMIC DNA]</scope>
    <source>
        <strain evidence="10">DSM 17128</strain>
    </source>
</reference>
<dbReference type="GO" id="GO:0016149">
    <property type="term" value="F:translation release factor activity, codon specific"/>
    <property type="evidence" value="ECO:0007669"/>
    <property type="project" value="UniProtKB-UniRule"/>
</dbReference>
<dbReference type="RefSeq" id="WP_007573691.1">
    <property type="nucleotide sequence ID" value="NZ_BPTS01000001.1"/>
</dbReference>
<comment type="function">
    <text evidence="1 6">Peptide chain release factor 1 directs the termination of translation in response to the peptide chain termination codons UAG and UAA.</text>
</comment>
<dbReference type="PANTHER" id="PTHR43804:SF7">
    <property type="entry name" value="LD18447P"/>
    <property type="match status" value="1"/>
</dbReference>
<sequence>MAEEKNTILQKLDGLEARYEEVSTLITDPEVIADQGRYVKLAREYKELGDIMDARKRYTACLNAIKESKDIIVNESDPDMKAMAREELQDNEALQPKLEEEIKLLLVPKDPEDAKNVQMEIRAGTGGDEAALFAGDLFNMYKRYCDIKGWNVSVTSFNEGAVGGYKEIDFAVSGDNVYGTLKYESGVHRVQRVPATETQGRMHTSAATVAVLPEADKFEVHIDESKIKWDTFRSSGAGGQNVNKVSSGVRLRYPWKNPETGEEEEILIECTETRDQPKNKERALSRLYTFVYDREHAKYVGDIQSRRKSLVSTGDRSAKIRTYNYPQGRVTDHRIGYTIHDLQGFMNGNIQDMIDHLTVAENAEKLKDNEL</sequence>
<dbReference type="FunFam" id="3.30.160.20:FF:000040">
    <property type="entry name" value="Peptide chain release factor 2"/>
    <property type="match status" value="1"/>
</dbReference>
<organism evidence="9 10">
    <name type="scientific">Hallella multisaccharivorax DSM 17128</name>
    <dbReference type="NCBI Taxonomy" id="688246"/>
    <lineage>
        <taxon>Bacteria</taxon>
        <taxon>Pseudomonadati</taxon>
        <taxon>Bacteroidota</taxon>
        <taxon>Bacteroidia</taxon>
        <taxon>Bacteroidales</taxon>
        <taxon>Prevotellaceae</taxon>
        <taxon>Hallella</taxon>
    </lineage>
</organism>
<keyword evidence="5 6" id="KW-0648">Protein biosynthesis</keyword>
<comment type="PTM">
    <text evidence="6">Methylated by PrmC. Methylation increases the termination efficiency of RF1.</text>
</comment>
<dbReference type="InterPro" id="IPR004373">
    <property type="entry name" value="RF-1"/>
</dbReference>
<dbReference type="InterPro" id="IPR045853">
    <property type="entry name" value="Pep_chain_release_fac_I_sf"/>
</dbReference>
<dbReference type="SUPFAM" id="SSF75620">
    <property type="entry name" value="Release factor"/>
    <property type="match status" value="1"/>
</dbReference>
<dbReference type="eggNOG" id="COG0216">
    <property type="taxonomic scope" value="Bacteria"/>
</dbReference>
<accession>F8N8G4</accession>
<dbReference type="Pfam" id="PF03462">
    <property type="entry name" value="PCRF"/>
    <property type="match status" value="1"/>
</dbReference>
<evidence type="ECO:0000256" key="3">
    <source>
        <dbReference type="ARBA" id="ARBA00022481"/>
    </source>
</evidence>
<evidence type="ECO:0000256" key="2">
    <source>
        <dbReference type="ARBA" id="ARBA00010835"/>
    </source>
</evidence>
<feature type="domain" description="Prokaryotic-type class I peptide chain release factors" evidence="8">
    <location>
        <begin position="233"/>
        <end position="249"/>
    </location>
</feature>
<dbReference type="NCBIfam" id="NF001859">
    <property type="entry name" value="PRK00591.1"/>
    <property type="match status" value="1"/>
</dbReference>